<name>A0ABM8VF39_9BACL</name>
<accession>A0ABM8VF39</accession>
<dbReference type="EMBL" id="CAJVCE010000004">
    <property type="protein sequence ID" value="CAG7633564.1"/>
    <property type="molecule type" value="Genomic_DNA"/>
</dbReference>
<organism evidence="2 3">
    <name type="scientific">Paenibacillus allorhizosphaerae</name>
    <dbReference type="NCBI Taxonomy" id="2849866"/>
    <lineage>
        <taxon>Bacteria</taxon>
        <taxon>Bacillati</taxon>
        <taxon>Bacillota</taxon>
        <taxon>Bacilli</taxon>
        <taxon>Bacillales</taxon>
        <taxon>Paenibacillaceae</taxon>
        <taxon>Paenibacillus</taxon>
    </lineage>
</organism>
<dbReference type="PROSITE" id="PS51257">
    <property type="entry name" value="PROKAR_LIPOPROTEIN"/>
    <property type="match status" value="1"/>
</dbReference>
<gene>
    <name evidence="2" type="primary">yesO_1</name>
    <name evidence="2" type="ORF">PAECIP111802_01961</name>
</gene>
<dbReference type="InterPro" id="IPR006059">
    <property type="entry name" value="SBP"/>
</dbReference>
<dbReference type="InterPro" id="IPR050490">
    <property type="entry name" value="Bact_solute-bd_prot1"/>
</dbReference>
<keyword evidence="1" id="KW-0732">Signal</keyword>
<evidence type="ECO:0000313" key="2">
    <source>
        <dbReference type="EMBL" id="CAG7633564.1"/>
    </source>
</evidence>
<dbReference type="Pfam" id="PF13416">
    <property type="entry name" value="SBP_bac_8"/>
    <property type="match status" value="1"/>
</dbReference>
<dbReference type="Proteomes" id="UP000730618">
    <property type="component" value="Unassembled WGS sequence"/>
</dbReference>
<reference evidence="2 3" key="1">
    <citation type="submission" date="2021-06" db="EMBL/GenBank/DDBJ databases">
        <authorList>
            <person name="Criscuolo A."/>
        </authorList>
    </citation>
    <scope>NUCLEOTIDE SEQUENCE [LARGE SCALE GENOMIC DNA]</scope>
    <source>
        <strain evidence="3">CIP 111802</strain>
    </source>
</reference>
<protein>
    <submittedName>
        <fullName evidence="2">ABC transporter substrate-binding protein YesO</fullName>
    </submittedName>
</protein>
<sequence>MNRIKGQMILSTVMIAALLAGCSTGKTPQSSEAAAPPKVSSDPVTLTLFQQFSEPDIVMNKHIMEAVKKKFPHVTLEIIKSGKGTTAEELLSAGQFPDIIYSSNPSISNVYVKLGLVYELTALIKKYNVDLGKFNPLLLDAIKLQAPNGELYALPHYDNSMYLTYYNKDIFDKFGVPYPKDGMVWEEYLDLQRKLTRVADGVQYQGMDPQTFRYGHPGYSNFAAGTNDKPDLLNDKWVEHFRLAASFYKVPGAEWKQGKKSWTDQFFKDRTTAIFAYRDYISNFQDLEKNGTPMNWDIVSYPSFKDSPGIGIGTDSHNLSISATSKHKEEAFQVIAFLVSKEAQSELVKDGKLSPLTDQDLKDNFGKNLDILKGKNVQAIFKTKPTAPEKVNPFSTLVSNEVNTMFKEFEKGNDDVVTLLRQANEAAAKSIEAEKKK</sequence>
<comment type="caution">
    <text evidence="2">The sequence shown here is derived from an EMBL/GenBank/DDBJ whole genome shotgun (WGS) entry which is preliminary data.</text>
</comment>
<feature type="chain" id="PRO_5046495495" evidence="1">
    <location>
        <begin position="26"/>
        <end position="437"/>
    </location>
</feature>
<proteinExistence type="predicted"/>
<dbReference type="RefSeq" id="WP_218098285.1">
    <property type="nucleotide sequence ID" value="NZ_CAJVCE010000004.1"/>
</dbReference>
<keyword evidence="3" id="KW-1185">Reference proteome</keyword>
<evidence type="ECO:0000313" key="3">
    <source>
        <dbReference type="Proteomes" id="UP000730618"/>
    </source>
</evidence>
<feature type="signal peptide" evidence="1">
    <location>
        <begin position="1"/>
        <end position="25"/>
    </location>
</feature>
<dbReference type="PANTHER" id="PTHR43649:SF12">
    <property type="entry name" value="DIACETYLCHITOBIOSE BINDING PROTEIN DASA"/>
    <property type="match status" value="1"/>
</dbReference>
<dbReference type="PANTHER" id="PTHR43649">
    <property type="entry name" value="ARABINOSE-BINDING PROTEIN-RELATED"/>
    <property type="match status" value="1"/>
</dbReference>
<evidence type="ECO:0000256" key="1">
    <source>
        <dbReference type="SAM" id="SignalP"/>
    </source>
</evidence>